<evidence type="ECO:0000313" key="3">
    <source>
        <dbReference type="Proteomes" id="UP000311382"/>
    </source>
</evidence>
<feature type="region of interest" description="Disordered" evidence="1">
    <location>
        <begin position="210"/>
        <end position="284"/>
    </location>
</feature>
<organism evidence="2 3">
    <name type="scientific">Rhodotorula diobovata</name>
    <dbReference type="NCBI Taxonomy" id="5288"/>
    <lineage>
        <taxon>Eukaryota</taxon>
        <taxon>Fungi</taxon>
        <taxon>Dikarya</taxon>
        <taxon>Basidiomycota</taxon>
        <taxon>Pucciniomycotina</taxon>
        <taxon>Microbotryomycetes</taxon>
        <taxon>Sporidiobolales</taxon>
        <taxon>Sporidiobolaceae</taxon>
        <taxon>Rhodotorula</taxon>
    </lineage>
</organism>
<evidence type="ECO:0000256" key="1">
    <source>
        <dbReference type="SAM" id="MobiDB-lite"/>
    </source>
</evidence>
<dbReference type="OrthoDB" id="2537650at2759"/>
<proteinExistence type="predicted"/>
<feature type="region of interest" description="Disordered" evidence="1">
    <location>
        <begin position="1"/>
        <end position="94"/>
    </location>
</feature>
<name>A0A5C5FPQ0_9BASI</name>
<accession>A0A5C5FPQ0</accession>
<gene>
    <name evidence="2" type="ORF">DMC30DRAFT_64167</name>
</gene>
<feature type="region of interest" description="Disordered" evidence="1">
    <location>
        <begin position="137"/>
        <end position="157"/>
    </location>
</feature>
<feature type="compositionally biased region" description="Basic and acidic residues" evidence="1">
    <location>
        <begin position="255"/>
        <end position="265"/>
    </location>
</feature>
<dbReference type="STRING" id="5288.A0A5C5FPQ0"/>
<evidence type="ECO:0000313" key="2">
    <source>
        <dbReference type="EMBL" id="TNY18279.1"/>
    </source>
</evidence>
<feature type="compositionally biased region" description="Low complexity" evidence="1">
    <location>
        <begin position="216"/>
        <end position="230"/>
    </location>
</feature>
<sequence>MSVSLPTTPLAAPPTLEIDLGGSASHSLERDGLHDSPASLASLSHQQQQQPSGGSRAGPVPHSGAPNSDTASFIDLGDDAKLPHSPSDSSSALSQTQRIFAQLDRIKLIQSRIAHTHSTLERIPAIAALAAAEAPRAGAAPPPATMTPDKEGGLGLGDRTKEQRERVAKAYEESAEAFARRDEGVEGIMAQLNDLSTALKTLHSLPSPCLFPRDPSSPSSSASASHVPSSPRTPAPHIPLANPPTKSDTDPVGAQDERERRDEALRVPGRARARTGLAEEVVGV</sequence>
<feature type="compositionally biased region" description="Low complexity" evidence="1">
    <location>
        <begin position="85"/>
        <end position="94"/>
    </location>
</feature>
<feature type="compositionally biased region" description="Low complexity" evidence="1">
    <location>
        <begin position="1"/>
        <end position="16"/>
    </location>
</feature>
<dbReference type="AlphaFoldDB" id="A0A5C5FPQ0"/>
<protein>
    <submittedName>
        <fullName evidence="2">Uncharacterized protein</fullName>
    </submittedName>
</protein>
<comment type="caution">
    <text evidence="2">The sequence shown here is derived from an EMBL/GenBank/DDBJ whole genome shotgun (WGS) entry which is preliminary data.</text>
</comment>
<dbReference type="Proteomes" id="UP000311382">
    <property type="component" value="Unassembled WGS sequence"/>
</dbReference>
<feature type="compositionally biased region" description="Low complexity" evidence="1">
    <location>
        <begin position="36"/>
        <end position="54"/>
    </location>
</feature>
<keyword evidence="3" id="KW-1185">Reference proteome</keyword>
<reference evidence="2 3" key="1">
    <citation type="submission" date="2019-03" db="EMBL/GenBank/DDBJ databases">
        <title>Rhodosporidium diobovatum UCD-FST 08-225 genome sequencing, assembly, and annotation.</title>
        <authorList>
            <person name="Fakankun I.U."/>
            <person name="Fristensky B."/>
            <person name="Levin D.B."/>
        </authorList>
    </citation>
    <scope>NUCLEOTIDE SEQUENCE [LARGE SCALE GENOMIC DNA]</scope>
    <source>
        <strain evidence="2 3">UCD-FST 08-225</strain>
    </source>
</reference>
<feature type="compositionally biased region" description="Basic and acidic residues" evidence="1">
    <location>
        <begin position="148"/>
        <end position="157"/>
    </location>
</feature>
<dbReference type="EMBL" id="SOZI01000147">
    <property type="protein sequence ID" value="TNY18279.1"/>
    <property type="molecule type" value="Genomic_DNA"/>
</dbReference>